<dbReference type="Gene3D" id="3.30.9.10">
    <property type="entry name" value="D-Amino Acid Oxidase, subunit A, domain 2"/>
    <property type="match status" value="1"/>
</dbReference>
<name>A0A1H6KQE6_9RHOB</name>
<proteinExistence type="predicted"/>
<feature type="domain" description="FAD dependent oxidoreductase" evidence="2">
    <location>
        <begin position="14"/>
        <end position="355"/>
    </location>
</feature>
<organism evidence="3 4">
    <name type="scientific">Paracoccus alkenifer</name>
    <dbReference type="NCBI Taxonomy" id="65735"/>
    <lineage>
        <taxon>Bacteria</taxon>
        <taxon>Pseudomonadati</taxon>
        <taxon>Pseudomonadota</taxon>
        <taxon>Alphaproteobacteria</taxon>
        <taxon>Rhodobacterales</taxon>
        <taxon>Paracoccaceae</taxon>
        <taxon>Paracoccus</taxon>
    </lineage>
</organism>
<dbReference type="Gene3D" id="3.50.50.60">
    <property type="entry name" value="FAD/NAD(P)-binding domain"/>
    <property type="match status" value="1"/>
</dbReference>
<dbReference type="SUPFAM" id="SSF51905">
    <property type="entry name" value="FAD/NAD(P)-binding domain"/>
    <property type="match status" value="1"/>
</dbReference>
<dbReference type="GO" id="GO:0016491">
    <property type="term" value="F:oxidoreductase activity"/>
    <property type="evidence" value="ECO:0007669"/>
    <property type="project" value="UniProtKB-KW"/>
</dbReference>
<protein>
    <submittedName>
        <fullName evidence="3">Glycine/D-amino acid oxidase</fullName>
    </submittedName>
</protein>
<keyword evidence="4" id="KW-1185">Reference proteome</keyword>
<accession>A0A1H6KQE6</accession>
<keyword evidence="1" id="KW-0560">Oxidoreductase</keyword>
<reference evidence="4" key="1">
    <citation type="submission" date="2016-10" db="EMBL/GenBank/DDBJ databases">
        <authorList>
            <person name="Varghese N."/>
            <person name="Submissions S."/>
        </authorList>
    </citation>
    <scope>NUCLEOTIDE SEQUENCE [LARGE SCALE GENOMIC DNA]</scope>
    <source>
        <strain evidence="4">DSM 11593</strain>
    </source>
</reference>
<dbReference type="InterPro" id="IPR036188">
    <property type="entry name" value="FAD/NAD-bd_sf"/>
</dbReference>
<dbReference type="STRING" id="65735.SAMN04488075_1008"/>
<evidence type="ECO:0000313" key="4">
    <source>
        <dbReference type="Proteomes" id="UP000199125"/>
    </source>
</evidence>
<dbReference type="RefSeq" id="WP_090846038.1">
    <property type="nucleotide sequence ID" value="NZ_FNXG01000002.1"/>
</dbReference>
<dbReference type="Pfam" id="PF01266">
    <property type="entry name" value="DAO"/>
    <property type="match status" value="1"/>
</dbReference>
<gene>
    <name evidence="3" type="ORF">SAMN04488075_1008</name>
</gene>
<evidence type="ECO:0000259" key="2">
    <source>
        <dbReference type="Pfam" id="PF01266"/>
    </source>
</evidence>
<dbReference type="PANTHER" id="PTHR13847">
    <property type="entry name" value="SARCOSINE DEHYDROGENASE-RELATED"/>
    <property type="match status" value="1"/>
</dbReference>
<dbReference type="OrthoDB" id="9806452at2"/>
<evidence type="ECO:0000313" key="3">
    <source>
        <dbReference type="EMBL" id="SEH78008.1"/>
    </source>
</evidence>
<dbReference type="AlphaFoldDB" id="A0A1H6KQE6"/>
<evidence type="ECO:0000256" key="1">
    <source>
        <dbReference type="ARBA" id="ARBA00023002"/>
    </source>
</evidence>
<dbReference type="EMBL" id="FNXG01000002">
    <property type="protein sequence ID" value="SEH78008.1"/>
    <property type="molecule type" value="Genomic_DNA"/>
</dbReference>
<dbReference type="Proteomes" id="UP000199125">
    <property type="component" value="Unassembled WGS sequence"/>
</dbReference>
<dbReference type="InterPro" id="IPR006076">
    <property type="entry name" value="FAD-dep_OxRdtase"/>
</dbReference>
<dbReference type="GO" id="GO:0005737">
    <property type="term" value="C:cytoplasm"/>
    <property type="evidence" value="ECO:0007669"/>
    <property type="project" value="TreeGrafter"/>
</dbReference>
<sequence>MNTAKARTAAGQADTIIVGGGIFGLFCAMTLAEAGKSVILLDKGRIWAEASAVNAGSLGVQNKLPALIPYTLWSWDIWNTLSDRLGADLGLRRNGGYKIAMTEDEAARLGRVVSEQIDYGLDAQRLSPAALRAQAPWIAPDCMAATWSPQDGYASPTRVGPALRRKVESLGVRIVEGAAVAAVENGPDIRVLTTAGDFHGTELAITAGAWSATIAAMLGVKIPISLDVNMVSVTEPARPTIECIVTHARGILTLKQVANGSCLIGGGWQGIGSIGDSRKDIDHDQLVHNLRLAMRVIPGLAPLNILRSWAGYEGVTPDSYPYLGRLPGHDNVYLAACARGGFTLGPLMGTLLGELILTDRPSRPITIFDPARFSNAAA</sequence>